<protein>
    <submittedName>
        <fullName evidence="1">Uncharacterized protein</fullName>
    </submittedName>
</protein>
<proteinExistence type="predicted"/>
<dbReference type="EMBL" id="CM056813">
    <property type="protein sequence ID" value="KAJ8641922.1"/>
    <property type="molecule type" value="Genomic_DNA"/>
</dbReference>
<comment type="caution">
    <text evidence="1">The sequence shown here is derived from an EMBL/GenBank/DDBJ whole genome shotgun (WGS) entry which is preliminary data.</text>
</comment>
<name>A0ACC2M7Z8_PERAE</name>
<evidence type="ECO:0000313" key="1">
    <source>
        <dbReference type="EMBL" id="KAJ8641922.1"/>
    </source>
</evidence>
<sequence>MAKTPYDSSFSSSQRNLHWTNHTQQQDHIDEQSLPFAFKYSSSFSHTSEVDEKKEGKATGSRTLAAPASSSSKKKLVATMAVLRVRSVLAAIGKTQWHVPLPSGLSSVMIGIRRGQNLVSGTLFGCQGGHIYLALQGDPKGNPDLLVELATPTSMLAREMASGLVRIVLQCDKKGEKRGQMRLMDEPFWTTYCNGRRCGFAMKRKCGPAGWDVLKAIEPISMGAGMLPRNGAQGEVLYMRARFDRVVGSRDSEAFYMINPEPGAGGPDLSIFLVRI</sequence>
<accession>A0ACC2M7Z8</accession>
<gene>
    <name evidence="1" type="ORF">MRB53_018616</name>
</gene>
<dbReference type="Proteomes" id="UP001234297">
    <property type="component" value="Chromosome 5"/>
</dbReference>
<keyword evidence="2" id="KW-1185">Reference proteome</keyword>
<organism evidence="1 2">
    <name type="scientific">Persea americana</name>
    <name type="common">Avocado</name>
    <dbReference type="NCBI Taxonomy" id="3435"/>
    <lineage>
        <taxon>Eukaryota</taxon>
        <taxon>Viridiplantae</taxon>
        <taxon>Streptophyta</taxon>
        <taxon>Embryophyta</taxon>
        <taxon>Tracheophyta</taxon>
        <taxon>Spermatophyta</taxon>
        <taxon>Magnoliopsida</taxon>
        <taxon>Magnoliidae</taxon>
        <taxon>Laurales</taxon>
        <taxon>Lauraceae</taxon>
        <taxon>Persea</taxon>
    </lineage>
</organism>
<evidence type="ECO:0000313" key="2">
    <source>
        <dbReference type="Proteomes" id="UP001234297"/>
    </source>
</evidence>
<reference evidence="1 2" key="1">
    <citation type="journal article" date="2022" name="Hortic Res">
        <title>A haplotype resolved chromosomal level avocado genome allows analysis of novel avocado genes.</title>
        <authorList>
            <person name="Nath O."/>
            <person name="Fletcher S.J."/>
            <person name="Hayward A."/>
            <person name="Shaw L.M."/>
            <person name="Masouleh A.K."/>
            <person name="Furtado A."/>
            <person name="Henry R.J."/>
            <person name="Mitter N."/>
        </authorList>
    </citation>
    <scope>NUCLEOTIDE SEQUENCE [LARGE SCALE GENOMIC DNA]</scope>
    <source>
        <strain evidence="2">cv. Hass</strain>
    </source>
</reference>